<dbReference type="EMBL" id="REGN01003727">
    <property type="protein sequence ID" value="RNA21127.1"/>
    <property type="molecule type" value="Genomic_DNA"/>
</dbReference>
<accession>A0A3M7RC92</accession>
<dbReference type="Proteomes" id="UP000276133">
    <property type="component" value="Unassembled WGS sequence"/>
</dbReference>
<keyword evidence="2" id="KW-1185">Reference proteome</keyword>
<organism evidence="1 2">
    <name type="scientific">Brachionus plicatilis</name>
    <name type="common">Marine rotifer</name>
    <name type="synonym">Brachionus muelleri</name>
    <dbReference type="NCBI Taxonomy" id="10195"/>
    <lineage>
        <taxon>Eukaryota</taxon>
        <taxon>Metazoa</taxon>
        <taxon>Spiralia</taxon>
        <taxon>Gnathifera</taxon>
        <taxon>Rotifera</taxon>
        <taxon>Eurotatoria</taxon>
        <taxon>Monogononta</taxon>
        <taxon>Pseudotrocha</taxon>
        <taxon>Ploima</taxon>
        <taxon>Brachionidae</taxon>
        <taxon>Brachionus</taxon>
    </lineage>
</organism>
<proteinExistence type="predicted"/>
<evidence type="ECO:0000313" key="1">
    <source>
        <dbReference type="EMBL" id="RNA21127.1"/>
    </source>
</evidence>
<dbReference type="AlphaFoldDB" id="A0A3M7RC92"/>
<name>A0A3M7RC92_BRAPC</name>
<evidence type="ECO:0000313" key="2">
    <source>
        <dbReference type="Proteomes" id="UP000276133"/>
    </source>
</evidence>
<protein>
    <submittedName>
        <fullName evidence="1">Uncharacterized protein</fullName>
    </submittedName>
</protein>
<gene>
    <name evidence="1" type="ORF">BpHYR1_032113</name>
</gene>
<comment type="caution">
    <text evidence="1">The sequence shown here is derived from an EMBL/GenBank/DDBJ whole genome shotgun (WGS) entry which is preliminary data.</text>
</comment>
<reference evidence="1 2" key="1">
    <citation type="journal article" date="2018" name="Sci. Rep.">
        <title>Genomic signatures of local adaptation to the degree of environmental predictability in rotifers.</title>
        <authorList>
            <person name="Franch-Gras L."/>
            <person name="Hahn C."/>
            <person name="Garcia-Roger E.M."/>
            <person name="Carmona M.J."/>
            <person name="Serra M."/>
            <person name="Gomez A."/>
        </authorList>
    </citation>
    <scope>NUCLEOTIDE SEQUENCE [LARGE SCALE GENOMIC DNA]</scope>
    <source>
        <strain evidence="1">HYR1</strain>
    </source>
</reference>
<sequence>MRNTADVNFALIKLVFFIAHVKYCFTILVQSLDALETIVVWAILSKDFKMTILIKTLEMKFFNKLNQIFHANSLQDLF</sequence>